<evidence type="ECO:0000256" key="1">
    <source>
        <dbReference type="SAM" id="Coils"/>
    </source>
</evidence>
<accession>R0IV15</accession>
<feature type="coiled-coil region" evidence="1">
    <location>
        <begin position="270"/>
        <end position="322"/>
    </location>
</feature>
<reference evidence="2 3" key="1">
    <citation type="journal article" date="2012" name="PLoS Pathog.">
        <title>Diverse lifestyles and strategies of plant pathogenesis encoded in the genomes of eighteen Dothideomycetes fungi.</title>
        <authorList>
            <person name="Ohm R.A."/>
            <person name="Feau N."/>
            <person name="Henrissat B."/>
            <person name="Schoch C.L."/>
            <person name="Horwitz B.A."/>
            <person name="Barry K.W."/>
            <person name="Condon B.J."/>
            <person name="Copeland A.C."/>
            <person name="Dhillon B."/>
            <person name="Glaser F."/>
            <person name="Hesse C.N."/>
            <person name="Kosti I."/>
            <person name="LaButti K."/>
            <person name="Lindquist E.A."/>
            <person name="Lucas S."/>
            <person name="Salamov A.A."/>
            <person name="Bradshaw R.E."/>
            <person name="Ciuffetti L."/>
            <person name="Hamelin R.C."/>
            <person name="Kema G.H.J."/>
            <person name="Lawrence C."/>
            <person name="Scott J.A."/>
            <person name="Spatafora J.W."/>
            <person name="Turgeon B.G."/>
            <person name="de Wit P.J.G.M."/>
            <person name="Zhong S."/>
            <person name="Goodwin S.B."/>
            <person name="Grigoriev I.V."/>
        </authorList>
    </citation>
    <scope>NUCLEOTIDE SEQUENCE [LARGE SCALE GENOMIC DNA]</scope>
    <source>
        <strain evidence="3">28A</strain>
    </source>
</reference>
<evidence type="ECO:0000313" key="2">
    <source>
        <dbReference type="EMBL" id="EOA88610.1"/>
    </source>
</evidence>
<dbReference type="eggNOG" id="ENOG502SHBR">
    <property type="taxonomic scope" value="Eukaryota"/>
</dbReference>
<keyword evidence="3" id="KW-1185">Reference proteome</keyword>
<dbReference type="Proteomes" id="UP000016935">
    <property type="component" value="Unassembled WGS sequence"/>
</dbReference>
<dbReference type="GeneID" id="19403123"/>
<dbReference type="STRING" id="671987.R0IV15"/>
<sequence>MDQAHRVQKTVYASLRQIFVGDFARIRRTKVIRKIIQEHEQKPQIRSLINQGYDVENITEVAKNLLKDNVFESIAKANARFSTDSASTGTVTKVSGPKRRANKATVTQSTTLETLAESKYTRSDTQSSTQFPAQCPQPALWPDAVFLPFPQQHRIMIEVQSALEKACFAFTEKNVDDVLLKQAWDCAEAIELNQWLKLILEHQETFSQSNLADIKKALSSLLDPISKLRHAAVHRLRLPAKSALQLITDAEALARLLQENDSLKLISTTRQQLSVTVEDLEKKKRILDNTIAEIRKQFATKRTELEREEAALLEAAEKQSREGFFFTNASLGGKSDALTIKQES</sequence>
<name>R0IV15_EXST2</name>
<organism evidence="2 3">
    <name type="scientific">Exserohilum turcicum (strain 28A)</name>
    <name type="common">Northern leaf blight fungus</name>
    <name type="synonym">Setosphaeria turcica</name>
    <dbReference type="NCBI Taxonomy" id="671987"/>
    <lineage>
        <taxon>Eukaryota</taxon>
        <taxon>Fungi</taxon>
        <taxon>Dikarya</taxon>
        <taxon>Ascomycota</taxon>
        <taxon>Pezizomycotina</taxon>
        <taxon>Dothideomycetes</taxon>
        <taxon>Pleosporomycetidae</taxon>
        <taxon>Pleosporales</taxon>
        <taxon>Pleosporineae</taxon>
        <taxon>Pleosporaceae</taxon>
        <taxon>Exserohilum</taxon>
    </lineage>
</organism>
<proteinExistence type="predicted"/>
<dbReference type="OrthoDB" id="5324651at2759"/>
<evidence type="ECO:0000313" key="3">
    <source>
        <dbReference type="Proteomes" id="UP000016935"/>
    </source>
</evidence>
<gene>
    <name evidence="2" type="ORF">SETTUDRAFT_27412</name>
</gene>
<dbReference type="EMBL" id="KB908537">
    <property type="protein sequence ID" value="EOA88610.1"/>
    <property type="molecule type" value="Genomic_DNA"/>
</dbReference>
<dbReference type="AlphaFoldDB" id="R0IV15"/>
<reference evidence="2 3" key="2">
    <citation type="journal article" date="2013" name="PLoS Genet.">
        <title>Comparative genome structure, secondary metabolite, and effector coding capacity across Cochliobolus pathogens.</title>
        <authorList>
            <person name="Condon B.J."/>
            <person name="Leng Y."/>
            <person name="Wu D."/>
            <person name="Bushley K.E."/>
            <person name="Ohm R.A."/>
            <person name="Otillar R."/>
            <person name="Martin J."/>
            <person name="Schackwitz W."/>
            <person name="Grimwood J."/>
            <person name="MohdZainudin N."/>
            <person name="Xue C."/>
            <person name="Wang R."/>
            <person name="Manning V.A."/>
            <person name="Dhillon B."/>
            <person name="Tu Z.J."/>
            <person name="Steffenson B.J."/>
            <person name="Salamov A."/>
            <person name="Sun H."/>
            <person name="Lowry S."/>
            <person name="LaButti K."/>
            <person name="Han J."/>
            <person name="Copeland A."/>
            <person name="Lindquist E."/>
            <person name="Barry K."/>
            <person name="Schmutz J."/>
            <person name="Baker S.E."/>
            <person name="Ciuffetti L.M."/>
            <person name="Grigoriev I.V."/>
            <person name="Zhong S."/>
            <person name="Turgeon B.G."/>
        </authorList>
    </citation>
    <scope>NUCLEOTIDE SEQUENCE [LARGE SCALE GENOMIC DNA]</scope>
    <source>
        <strain evidence="3">28A</strain>
    </source>
</reference>
<keyword evidence="1" id="KW-0175">Coiled coil</keyword>
<dbReference type="RefSeq" id="XP_008023721.1">
    <property type="nucleotide sequence ID" value="XM_008025530.1"/>
</dbReference>
<dbReference type="HOGENOM" id="CLU_033910_2_0_1"/>
<protein>
    <submittedName>
        <fullName evidence="2">Uncharacterized protein</fullName>
    </submittedName>
</protein>